<evidence type="ECO:0000313" key="3">
    <source>
        <dbReference type="Proteomes" id="UP000216004"/>
    </source>
</evidence>
<feature type="domain" description="IrrE N-terminal-like" evidence="1">
    <location>
        <begin position="202"/>
        <end position="306"/>
    </location>
</feature>
<evidence type="ECO:0000313" key="2">
    <source>
        <dbReference type="EMBL" id="OZG49258.1"/>
    </source>
</evidence>
<dbReference type="Pfam" id="PF06114">
    <property type="entry name" value="Peptidase_M78"/>
    <property type="match status" value="1"/>
</dbReference>
<dbReference type="PANTHER" id="PTHR43236">
    <property type="entry name" value="ANTITOXIN HIGA1"/>
    <property type="match status" value="1"/>
</dbReference>
<dbReference type="InterPro" id="IPR010359">
    <property type="entry name" value="IrrE_HExxH"/>
</dbReference>
<dbReference type="EMBL" id="MWWS01000005">
    <property type="protein sequence ID" value="OZG49258.1"/>
    <property type="molecule type" value="Genomic_DNA"/>
</dbReference>
<dbReference type="RefSeq" id="WP_148140065.1">
    <property type="nucleotide sequence ID" value="NZ_MWWS01000005.1"/>
</dbReference>
<comment type="caution">
    <text evidence="2">The sequence shown here is derived from an EMBL/GenBank/DDBJ whole genome shotgun (WGS) entry which is preliminary data.</text>
</comment>
<protein>
    <recommendedName>
        <fullName evidence="1">IrrE N-terminal-like domain-containing protein</fullName>
    </recommendedName>
</protein>
<dbReference type="InterPro" id="IPR052345">
    <property type="entry name" value="Rad_response_metalloprotease"/>
</dbReference>
<gene>
    <name evidence="2" type="ORF">BOCO_1067</name>
</gene>
<proteinExistence type="predicted"/>
<sequence length="395" mass="44626">MASSVSLQVPSSILDWVVSIGAQDSLDSDQQHQIELWKQGIESPNITDVTRLSNQLHVPFGYFFLREPIDDTPAVFARRTIGSVDTYSRPSRELVDTVTDMTALQDWARQDQIDAGEEVLPFVGSVDTQTSVGSIARAMRKVLGIESDWYKGRYKNRVLSKAEVAFPYLRERAEYAHIIVMQNGVAGRDTHRPLDPDEFRAFALIDTYAPLVFINRADESESARLFSLVHELVHVFLGEAELFNDSRIPSAVSVVEQVCNEVAGQILMPDEAFLQAWDRGTELSVQEKIQEVQNYFPLSKLSIAVRALSFACITQEQYEQCQQLAQQWAHKQKLEKPKKSEGGSFYNTLGSRIDRRILDRIATSVAEGRTSYTDAYRLTNTGRKTFPKLLERLGI</sequence>
<accession>A0A261EQY1</accession>
<keyword evidence="3" id="KW-1185">Reference proteome</keyword>
<organism evidence="2 3">
    <name type="scientific">Bombiscardovia coagulans</name>
    <dbReference type="NCBI Taxonomy" id="686666"/>
    <lineage>
        <taxon>Bacteria</taxon>
        <taxon>Bacillati</taxon>
        <taxon>Actinomycetota</taxon>
        <taxon>Actinomycetes</taxon>
        <taxon>Bifidobacteriales</taxon>
        <taxon>Bifidobacteriaceae</taxon>
        <taxon>Bombiscardovia</taxon>
    </lineage>
</organism>
<evidence type="ECO:0000259" key="1">
    <source>
        <dbReference type="Pfam" id="PF06114"/>
    </source>
</evidence>
<dbReference type="OrthoDB" id="9796786at2"/>
<reference evidence="2 3" key="1">
    <citation type="journal article" date="2017" name="BMC Genomics">
        <title>Comparative genomic and phylogenomic analyses of the Bifidobacteriaceae family.</title>
        <authorList>
            <person name="Lugli G.A."/>
            <person name="Milani C."/>
            <person name="Turroni F."/>
            <person name="Duranti S."/>
            <person name="Mancabelli L."/>
            <person name="Mangifesta M."/>
            <person name="Ferrario C."/>
            <person name="Modesto M."/>
            <person name="Mattarelli P."/>
            <person name="Jiri K."/>
            <person name="van Sinderen D."/>
            <person name="Ventura M."/>
        </authorList>
    </citation>
    <scope>NUCLEOTIDE SEQUENCE [LARGE SCALE GENOMIC DNA]</scope>
    <source>
        <strain evidence="2 3">DSM 22924</strain>
    </source>
</reference>
<dbReference type="AlphaFoldDB" id="A0A261EQY1"/>
<name>A0A261EQY1_9BIFI</name>
<dbReference type="Proteomes" id="UP000216004">
    <property type="component" value="Unassembled WGS sequence"/>
</dbReference>
<dbReference type="PANTHER" id="PTHR43236:SF2">
    <property type="entry name" value="BLL0069 PROTEIN"/>
    <property type="match status" value="1"/>
</dbReference>